<evidence type="ECO:0000313" key="1">
    <source>
        <dbReference type="EMBL" id="KAK7079195.1"/>
    </source>
</evidence>
<name>A0AAN9ABF8_HALRR</name>
<accession>A0AAN9ABF8</accession>
<keyword evidence="2" id="KW-1185">Reference proteome</keyword>
<dbReference type="Gene3D" id="3.40.50.11960">
    <property type="match status" value="1"/>
</dbReference>
<dbReference type="Proteomes" id="UP001381693">
    <property type="component" value="Unassembled WGS sequence"/>
</dbReference>
<dbReference type="InterPro" id="IPR019341">
    <property type="entry name" value="Alpha/Gamma-adaptin-bd_p34"/>
</dbReference>
<dbReference type="Pfam" id="PF10199">
    <property type="entry name" value="Adaptin_binding"/>
    <property type="match status" value="1"/>
</dbReference>
<protein>
    <recommendedName>
        <fullName evidence="3">Alpha-and gamma-adaptin-binding protein p34</fullName>
    </recommendedName>
</protein>
<dbReference type="PANTHER" id="PTHR14659">
    <property type="entry name" value="ALPHA- AND GAMMA-ADAPTIN-BINDING PROTEIN P34"/>
    <property type="match status" value="1"/>
</dbReference>
<dbReference type="EMBL" id="JAXCGZ010007566">
    <property type="protein sequence ID" value="KAK7079195.1"/>
    <property type="molecule type" value="Genomic_DNA"/>
</dbReference>
<proteinExistence type="predicted"/>
<evidence type="ECO:0008006" key="3">
    <source>
        <dbReference type="Google" id="ProtNLM"/>
    </source>
</evidence>
<comment type="caution">
    <text evidence="1">The sequence shown here is derived from an EMBL/GenBank/DDBJ whole genome shotgun (WGS) entry which is preliminary data.</text>
</comment>
<gene>
    <name evidence="1" type="ORF">SK128_001811</name>
</gene>
<organism evidence="1 2">
    <name type="scientific">Halocaridina rubra</name>
    <name type="common">Hawaiian red shrimp</name>
    <dbReference type="NCBI Taxonomy" id="373956"/>
    <lineage>
        <taxon>Eukaryota</taxon>
        <taxon>Metazoa</taxon>
        <taxon>Ecdysozoa</taxon>
        <taxon>Arthropoda</taxon>
        <taxon>Crustacea</taxon>
        <taxon>Multicrustacea</taxon>
        <taxon>Malacostraca</taxon>
        <taxon>Eumalacostraca</taxon>
        <taxon>Eucarida</taxon>
        <taxon>Decapoda</taxon>
        <taxon>Pleocyemata</taxon>
        <taxon>Caridea</taxon>
        <taxon>Atyoidea</taxon>
        <taxon>Atyidae</taxon>
        <taxon>Halocaridina</taxon>
    </lineage>
</organism>
<evidence type="ECO:0000313" key="2">
    <source>
        <dbReference type="Proteomes" id="UP001381693"/>
    </source>
</evidence>
<sequence length="218" mass="24273">DDAVEKLDTLAKSVCGFEPEVQLLVCDSCSSDASCGGLSRLKAQQWCIRNGWELIELKKVEDEDDDSVDDDFPESWGFQRIQQALHAHTWSNLVMKDKASNFSTVLHSVVSMDGRNAARSQSPDAVAYSRLENLSLVDGENIEGKDSQEREGMVNGSQLDSCLFGNDFEELFSRFQSIKETSSSLSPEMRRDYAEKVAIEFWKALGGPDDELEGLDSD</sequence>
<reference evidence="1 2" key="1">
    <citation type="submission" date="2023-11" db="EMBL/GenBank/DDBJ databases">
        <title>Halocaridina rubra genome assembly.</title>
        <authorList>
            <person name="Smith C."/>
        </authorList>
    </citation>
    <scope>NUCLEOTIDE SEQUENCE [LARGE SCALE GENOMIC DNA]</scope>
    <source>
        <strain evidence="1">EP-1</strain>
        <tissue evidence="1">Whole</tissue>
    </source>
</reference>
<dbReference type="PANTHER" id="PTHR14659:SF1">
    <property type="entry name" value="ALPHA- AND GAMMA-ADAPTIN-BINDING PROTEIN P34"/>
    <property type="match status" value="1"/>
</dbReference>
<feature type="non-terminal residue" evidence="1">
    <location>
        <position position="1"/>
    </location>
</feature>
<dbReference type="AlphaFoldDB" id="A0AAN9ABF8"/>